<keyword evidence="3" id="KW-1185">Reference proteome</keyword>
<reference evidence="3" key="1">
    <citation type="journal article" date="2015" name="PLoS Genet.">
        <title>The dynamic genome and transcriptome of the human fungal pathogen Blastomyces and close relative Emmonsia.</title>
        <authorList>
            <person name="Munoz J.F."/>
            <person name="Gauthier G.M."/>
            <person name="Desjardins C.A."/>
            <person name="Gallo J.E."/>
            <person name="Holder J."/>
            <person name="Sullivan T.D."/>
            <person name="Marty A.J."/>
            <person name="Carmen J.C."/>
            <person name="Chen Z."/>
            <person name="Ding L."/>
            <person name="Gujja S."/>
            <person name="Magrini V."/>
            <person name="Misas E."/>
            <person name="Mitreva M."/>
            <person name="Priest M."/>
            <person name="Saif S."/>
            <person name="Whiston E.A."/>
            <person name="Young S."/>
            <person name="Zeng Q."/>
            <person name="Goldman W.E."/>
            <person name="Mardis E.R."/>
            <person name="Taylor J.W."/>
            <person name="McEwen J.G."/>
            <person name="Clay O.K."/>
            <person name="Klein B.S."/>
            <person name="Cuomo C.A."/>
        </authorList>
    </citation>
    <scope>NUCLEOTIDE SEQUENCE [LARGE SCALE GENOMIC DNA]</scope>
    <source>
        <strain evidence="3">ER-3 / ATCC MYA-2586</strain>
    </source>
</reference>
<dbReference type="Gene3D" id="1.10.510.10">
    <property type="entry name" value="Transferase(Phosphotransferase) domain 1"/>
    <property type="match status" value="1"/>
</dbReference>
<proteinExistence type="predicted"/>
<accession>A0ABP2F2X7</accession>
<dbReference type="EMBL" id="EQ999977">
    <property type="protein sequence ID" value="EEQ90478.2"/>
    <property type="molecule type" value="Genomic_DNA"/>
</dbReference>
<feature type="region of interest" description="Disordered" evidence="1">
    <location>
        <begin position="25"/>
        <end position="60"/>
    </location>
</feature>
<evidence type="ECO:0000256" key="1">
    <source>
        <dbReference type="SAM" id="MobiDB-lite"/>
    </source>
</evidence>
<feature type="compositionally biased region" description="Low complexity" evidence="1">
    <location>
        <begin position="409"/>
        <end position="425"/>
    </location>
</feature>
<organism evidence="2 3">
    <name type="scientific">Ajellomyces dermatitidis (strain ER-3 / ATCC MYA-2586)</name>
    <name type="common">Blastomyces dermatitidis</name>
    <dbReference type="NCBI Taxonomy" id="559297"/>
    <lineage>
        <taxon>Eukaryota</taxon>
        <taxon>Fungi</taxon>
        <taxon>Dikarya</taxon>
        <taxon>Ascomycota</taxon>
        <taxon>Pezizomycotina</taxon>
        <taxon>Eurotiomycetes</taxon>
        <taxon>Eurotiomycetidae</taxon>
        <taxon>Onygenales</taxon>
        <taxon>Ajellomycetaceae</taxon>
        <taxon>Blastomyces</taxon>
    </lineage>
</organism>
<evidence type="ECO:0008006" key="4">
    <source>
        <dbReference type="Google" id="ProtNLM"/>
    </source>
</evidence>
<feature type="compositionally biased region" description="Polar residues" evidence="1">
    <location>
        <begin position="455"/>
        <end position="465"/>
    </location>
</feature>
<protein>
    <recommendedName>
        <fullName evidence="4">Protein kinase domain-containing protein</fullName>
    </recommendedName>
</protein>
<dbReference type="Proteomes" id="UP000002039">
    <property type="component" value="Unassembled WGS sequence"/>
</dbReference>
<dbReference type="GeneID" id="69027591"/>
<sequence>MADNSSSDYRALFLQAEEGRRLAEEGRRLAEEGRKRAEEGHKLAEEGRKRAEEGRRLAEQRNLPTTFPEFIRACHTLLSIPLRVAASSRSTKGTIPQPKGKYCPTNLLQWADLPAKQQDIFTSVCNYLEPVRGAAPRHFPPHIALEELSRRISHRPLSSEQDLETYERLAVEDHIVDIIDELCKIPEAQKEFGLGDGVRFENHANSLDDAYTNQSDSQRARPDQFCIHRLDNNMSTLLTTVEYKPPHKLSVENLRTGLRPMNFWETVVKPRTIPIKEKEKLKYNAQHISGSAVTQHYHTMIEDGIPYAYLTNGLALVLLHIPYEDPSTLYYYLCEPNLDLKAEDSRAFDQPKTALARALCLCLMSFRSAPRDQNWRNAARAQLHIWKTSFDYTLSEIPEEELRQVPPDSEYTSSEYTGSEYLPSSPTSPPESRRMPTRSQPGCSPSDLGRHMESTDSSDSDSNQMAPGRKRGFSQITSSPPTQWAGRSDSHNAQGGRFQQNTAKFCTQRCLLGLCSSDLLDYNCPNVTRHQHGEKVERHHINGSTLLRLLNQQLDHNLDHNCWPLGNRGAYGSLFKLTCAEYGYTVAAKGTTSTLWTEVSGEAEIYRILQRVQGAATTVFVGSINLAKTYFLHGFGQVRHMLLMAWGGDSIAKLEQWPTLRQEILKSKKEFRALGVIHGDLRPENMLWNDELKRVLLIDLHKCPCVAWGKENLNGSGDFSQNRRDIQQKVKQWNPYIRSTRANIKAMSLGFHPAICNKARSSLEVLTNSLMNVLVFGMRGAALKPNLCRRASAPAPLTSGVRGRASVIRTKNGRTSSKRRFLGLVRNQVAADRGYDADCCPFNKAGSYGALKCAFPPMGSL</sequence>
<name>A0ABP2F2X7_AJEDR</name>
<evidence type="ECO:0000313" key="3">
    <source>
        <dbReference type="Proteomes" id="UP000002039"/>
    </source>
</evidence>
<feature type="compositionally biased region" description="Basic and acidic residues" evidence="1">
    <location>
        <begin position="25"/>
        <end position="59"/>
    </location>
</feature>
<feature type="region of interest" description="Disordered" evidence="1">
    <location>
        <begin position="399"/>
        <end position="496"/>
    </location>
</feature>
<dbReference type="RefSeq" id="XP_045277206.1">
    <property type="nucleotide sequence ID" value="XM_045421288.1"/>
</dbReference>
<evidence type="ECO:0000313" key="2">
    <source>
        <dbReference type="EMBL" id="EEQ90478.2"/>
    </source>
</evidence>
<dbReference type="InterPro" id="IPR011009">
    <property type="entry name" value="Kinase-like_dom_sf"/>
</dbReference>
<gene>
    <name evidence="2" type="ORF">BDCG_05598</name>
</gene>
<dbReference type="SUPFAM" id="SSF56112">
    <property type="entry name" value="Protein kinase-like (PK-like)"/>
    <property type="match status" value="1"/>
</dbReference>